<dbReference type="STRING" id="283737.SAMN05660453_0596"/>
<proteinExistence type="inferred from homology"/>
<evidence type="ECO:0000313" key="8">
    <source>
        <dbReference type="Proteomes" id="UP000199376"/>
    </source>
</evidence>
<dbReference type="GO" id="GO:0005886">
    <property type="term" value="C:plasma membrane"/>
    <property type="evidence" value="ECO:0007669"/>
    <property type="project" value="TreeGrafter"/>
</dbReference>
<feature type="transmembrane region" description="Helical" evidence="6">
    <location>
        <begin position="209"/>
        <end position="233"/>
    </location>
</feature>
<gene>
    <name evidence="7" type="ORF">SAMN05660453_0596</name>
</gene>
<evidence type="ECO:0000256" key="3">
    <source>
        <dbReference type="ARBA" id="ARBA00022692"/>
    </source>
</evidence>
<dbReference type="PANTHER" id="PTHR23291:SF50">
    <property type="entry name" value="PROTEIN LIFEGUARD 4"/>
    <property type="match status" value="1"/>
</dbReference>
<evidence type="ECO:0000256" key="5">
    <source>
        <dbReference type="ARBA" id="ARBA00023136"/>
    </source>
</evidence>
<comment type="similarity">
    <text evidence="2 6">Belongs to the BI1 family.</text>
</comment>
<feature type="transmembrane region" description="Helical" evidence="6">
    <location>
        <begin position="170"/>
        <end position="188"/>
    </location>
</feature>
<dbReference type="PANTHER" id="PTHR23291">
    <property type="entry name" value="BAX INHIBITOR-RELATED"/>
    <property type="match status" value="1"/>
</dbReference>
<keyword evidence="5 6" id="KW-0472">Membrane</keyword>
<keyword evidence="4 6" id="KW-1133">Transmembrane helix</keyword>
<organism evidence="7 8">
    <name type="scientific">Fructobacillus durionis</name>
    <dbReference type="NCBI Taxonomy" id="283737"/>
    <lineage>
        <taxon>Bacteria</taxon>
        <taxon>Bacillati</taxon>
        <taxon>Bacillota</taxon>
        <taxon>Bacilli</taxon>
        <taxon>Lactobacillales</taxon>
        <taxon>Lactobacillaceae</taxon>
        <taxon>Fructobacillus</taxon>
    </lineage>
</organism>
<keyword evidence="8" id="KW-1185">Reference proteome</keyword>
<dbReference type="InterPro" id="IPR006214">
    <property type="entry name" value="Bax_inhibitor_1-related"/>
</dbReference>
<comment type="subcellular location">
    <subcellularLocation>
        <location evidence="1">Membrane</location>
        <topology evidence="1">Multi-pass membrane protein</topology>
    </subcellularLocation>
</comment>
<dbReference type="EMBL" id="FOLI01000001">
    <property type="protein sequence ID" value="SFB89494.1"/>
    <property type="molecule type" value="Genomic_DNA"/>
</dbReference>
<evidence type="ECO:0000256" key="4">
    <source>
        <dbReference type="ARBA" id="ARBA00022989"/>
    </source>
</evidence>
<protein>
    <recommendedName>
        <fullName evidence="9">Modulator of FtsH protease</fullName>
    </recommendedName>
</protein>
<dbReference type="CDD" id="cd10432">
    <property type="entry name" value="BI-1-like_bacterial"/>
    <property type="match status" value="1"/>
</dbReference>
<evidence type="ECO:0008006" key="9">
    <source>
        <dbReference type="Google" id="ProtNLM"/>
    </source>
</evidence>
<sequence>MNNFDFNTRRDVTGADEGMKLFFQKVYGFMAIALLVTAISGFIVQKFFLPQVITLFTGSWIGTIAVVAIELVLVGMIRGASIKNNPAKAFGLLMTFAVAQGLTLGILLAFYTSASVLAAFGSTAALFGGMAAYGFFTKKSLAGMGPILFGLLIGLIVASLINIFMASSGLQLLVSFASVIIFALYTAYDNNMLRQNYVQMAGQGADDSQLTGIAVVGALMLYMDFINIFYSLLQLFGDQRD</sequence>
<dbReference type="AlphaFoldDB" id="A0A1I1EQV3"/>
<dbReference type="RefSeq" id="WP_091501884.1">
    <property type="nucleotide sequence ID" value="NZ_FOLI01000001.1"/>
</dbReference>
<name>A0A1I1EQV3_9LACO</name>
<dbReference type="Proteomes" id="UP000199376">
    <property type="component" value="Unassembled WGS sequence"/>
</dbReference>
<feature type="transmembrane region" description="Helical" evidence="6">
    <location>
        <begin position="26"/>
        <end position="49"/>
    </location>
</feature>
<evidence type="ECO:0000256" key="1">
    <source>
        <dbReference type="ARBA" id="ARBA00004141"/>
    </source>
</evidence>
<feature type="transmembrane region" description="Helical" evidence="6">
    <location>
        <begin position="143"/>
        <end position="164"/>
    </location>
</feature>
<keyword evidence="3 6" id="KW-0812">Transmembrane</keyword>
<evidence type="ECO:0000256" key="6">
    <source>
        <dbReference type="RuleBase" id="RU004379"/>
    </source>
</evidence>
<feature type="transmembrane region" description="Helical" evidence="6">
    <location>
        <begin position="117"/>
        <end position="136"/>
    </location>
</feature>
<reference evidence="7 8" key="1">
    <citation type="submission" date="2016-10" db="EMBL/GenBank/DDBJ databases">
        <authorList>
            <person name="de Groot N.N."/>
        </authorList>
    </citation>
    <scope>NUCLEOTIDE SEQUENCE [LARGE SCALE GENOMIC DNA]</scope>
    <source>
        <strain evidence="7 8">DSM 19113</strain>
    </source>
</reference>
<evidence type="ECO:0000313" key="7">
    <source>
        <dbReference type="EMBL" id="SFB89494.1"/>
    </source>
</evidence>
<feature type="transmembrane region" description="Helical" evidence="6">
    <location>
        <begin position="89"/>
        <end position="111"/>
    </location>
</feature>
<feature type="transmembrane region" description="Helical" evidence="6">
    <location>
        <begin position="55"/>
        <end position="77"/>
    </location>
</feature>
<accession>A0A1I1EQV3</accession>
<dbReference type="OrthoDB" id="9793828at2"/>
<evidence type="ECO:0000256" key="2">
    <source>
        <dbReference type="ARBA" id="ARBA00010350"/>
    </source>
</evidence>
<dbReference type="Pfam" id="PF01027">
    <property type="entry name" value="Bax1-I"/>
    <property type="match status" value="1"/>
</dbReference>